<dbReference type="SUPFAM" id="SSF48452">
    <property type="entry name" value="TPR-like"/>
    <property type="match status" value="1"/>
</dbReference>
<dbReference type="RefSeq" id="WP_128390432.1">
    <property type="nucleotide sequence ID" value="NZ_SBII01000009.1"/>
</dbReference>
<evidence type="ECO:0000313" key="4">
    <source>
        <dbReference type="Proteomes" id="UP000287527"/>
    </source>
</evidence>
<dbReference type="Gene3D" id="2.60.120.1130">
    <property type="match status" value="1"/>
</dbReference>
<dbReference type="AlphaFoldDB" id="A0A3S3U1T0"/>
<dbReference type="EMBL" id="SBII01000009">
    <property type="protein sequence ID" value="RWW98856.1"/>
    <property type="molecule type" value="Genomic_DNA"/>
</dbReference>
<keyword evidence="4" id="KW-1185">Reference proteome</keyword>
<evidence type="ECO:0000313" key="3">
    <source>
        <dbReference type="EMBL" id="RWW98856.1"/>
    </source>
</evidence>
<organism evidence="3 4">
    <name type="scientific">Flavobacterium cerinum</name>
    <dbReference type="NCBI Taxonomy" id="2502784"/>
    <lineage>
        <taxon>Bacteria</taxon>
        <taxon>Pseudomonadati</taxon>
        <taxon>Bacteroidota</taxon>
        <taxon>Flavobacteriia</taxon>
        <taxon>Flavobacteriales</taxon>
        <taxon>Flavobacteriaceae</taxon>
        <taxon>Flavobacterium</taxon>
    </lineage>
</organism>
<dbReference type="OrthoDB" id="98874at2"/>
<dbReference type="Proteomes" id="UP000287527">
    <property type="component" value="Unassembled WGS sequence"/>
</dbReference>
<feature type="chain" id="PRO_5018768926" description="Transglutaminase-like domain-containing protein" evidence="1">
    <location>
        <begin position="18"/>
        <end position="1248"/>
    </location>
</feature>
<dbReference type="Gene3D" id="3.10.620.30">
    <property type="match status" value="1"/>
</dbReference>
<keyword evidence="1" id="KW-0732">Signal</keyword>
<dbReference type="InterPro" id="IPR002931">
    <property type="entry name" value="Transglutaminase-like"/>
</dbReference>
<dbReference type="SUPFAM" id="SSF54001">
    <property type="entry name" value="Cysteine proteinases"/>
    <property type="match status" value="1"/>
</dbReference>
<feature type="domain" description="Transglutaminase-like" evidence="2">
    <location>
        <begin position="924"/>
        <end position="992"/>
    </location>
</feature>
<comment type="caution">
    <text evidence="3">The sequence shown here is derived from an EMBL/GenBank/DDBJ whole genome shotgun (WGS) entry which is preliminary data.</text>
</comment>
<dbReference type="Gene3D" id="1.25.40.10">
    <property type="entry name" value="Tetratricopeptide repeat domain"/>
    <property type="match status" value="2"/>
</dbReference>
<feature type="signal peptide" evidence="1">
    <location>
        <begin position="1"/>
        <end position="17"/>
    </location>
</feature>
<proteinExistence type="predicted"/>
<dbReference type="Pfam" id="PF01841">
    <property type="entry name" value="Transglut_core"/>
    <property type="match status" value="1"/>
</dbReference>
<evidence type="ECO:0000259" key="2">
    <source>
        <dbReference type="SMART" id="SM00460"/>
    </source>
</evidence>
<gene>
    <name evidence="3" type="ORF">EPI11_13095</name>
</gene>
<dbReference type="Gene3D" id="2.60.40.3140">
    <property type="match status" value="1"/>
</dbReference>
<evidence type="ECO:0000256" key="1">
    <source>
        <dbReference type="SAM" id="SignalP"/>
    </source>
</evidence>
<dbReference type="InterPro" id="IPR038765">
    <property type="entry name" value="Papain-like_cys_pep_sf"/>
</dbReference>
<reference evidence="3 4" key="1">
    <citation type="submission" date="2019-01" db="EMBL/GenBank/DDBJ databases">
        <title>Flavobacterium sp. nov.,isolated from freshwater.</title>
        <authorList>
            <person name="Zhang R."/>
            <person name="Du Z.-J."/>
        </authorList>
    </citation>
    <scope>NUCLEOTIDE SEQUENCE [LARGE SCALE GENOMIC DNA]</scope>
    <source>
        <strain evidence="3 4">1E403</strain>
    </source>
</reference>
<dbReference type="SMART" id="SM00460">
    <property type="entry name" value="TGc"/>
    <property type="match status" value="1"/>
</dbReference>
<sequence length="1248" mass="144790">MKKILLVLLLACNLTHAQNIQKVWDLLLVNKREEARKLFNKDFGKKKDSDIDLLILDALLDKEQGRLSYDKAFLEKLSKFKESKNYLYPLWYQPFVIGNVKSDGFDDLTFEKMDFVSNNIEYSNDPFIIYFKSVFERRRQNYTSYDSYIKKLGIISKWQFCGVFENMNGSGLETEYEAEYYAKNDKTFNANSNGFVRWYIPVIKQNEACHYYLNEKEYGDGIMYAQTFIDSDTDRQVILNFGGSGPLKIFLNDVEIYVNDNISNSDINSYHLKFNLKKGTNRLVLKSSIHGAVDYFYAAIKDINQNEIESLSFSDVYKPYNKSTIAEINPVEANPYYEDFLQQKLIKDPGNILNTLLLFDAYMNNHKYEKAYDVIEGLIAKYPNSSLLNVKLIGYYNGMEDVQKSEEIRKNIELNDEDYYYSIIYKFQDEGWLGKANISELEKYREKSKKLHSNLYALLYEYMILIRNSDIDLSIKKMEEIIGQSYNNELFVTLFSPLYTTFKNDKAKTISMLEEIVSKRDNSTAQDLLISNYNSSGRKEDAKKLIDQRIQRYPYFNYVYNSGISYANNDSDYEKSVKYADIALGNFPYSFLFMEEKGKAYNSQKKINEAEKLFKEALVYYSANSSLRKILYDITKVPDEIEQVASKDIYAIIKQRRKSKMQCDYGVNVLLDEYIASILPEGGRRAKVINLYEVIAENGIEELKEYKINGNNLNILKAEIVKPDGSIVPGEKNYNTVIFTNLKVNDVIYVEYETSDNGYGRFYKDFNISYYFNGVYPSQQSIFGIIHPIEAKFSYDVMNGEIPSKTKKINNKNTYISWERKNIPAMPLDESFSPSSSDLVNQVRISSIKSWSDISNWYADLVKKNIKMDYISIKTYNEIFPEGVGGLTQYQIAYKIYKYVGENITYSSLDFRQSGYVPQKPSKTINTKLGDCKDVSTLFVAMAERAGLKANLVLVQTNDNGTQSLKLPSINFNHCIVRLTIDNKDIFVEMTDNYLPFMAMPSTLYKAKALVVSFDKNENEKSGIINIPSDNALENKIETVSVITIEDNLKKFTNTHICSGSNKSYYNELFSQATTEDVRKKEFEEELKNGLNKVISLESFKLIANERFGEEIKYETKFLISEKLQSVGSLKILEIPYIDKPYTRDIITTDKRNFDIEYATYERVNNYKTEVILNIPPDKKFTEIPQTKNLKYKGHIYDVTYELVKPNQLKVVRKVKTSWNNIQPVDYPEFKKFVEEVIASEEEIVGFK</sequence>
<protein>
    <recommendedName>
        <fullName evidence="2">Transglutaminase-like domain-containing protein</fullName>
    </recommendedName>
</protein>
<dbReference type="InterPro" id="IPR011990">
    <property type="entry name" value="TPR-like_helical_dom_sf"/>
</dbReference>
<accession>A0A3S3U1T0</accession>
<name>A0A3S3U1T0_9FLAO</name>